<comment type="caution">
    <text evidence="8">The sequence shown here is derived from an EMBL/GenBank/DDBJ whole genome shotgun (WGS) entry which is preliminary data.</text>
</comment>
<proteinExistence type="inferred from homology"/>
<dbReference type="InterPro" id="IPR005498">
    <property type="entry name" value="T4SS_VirB10/TraB/TrbI"/>
</dbReference>
<feature type="transmembrane region" description="Helical" evidence="7">
    <location>
        <begin position="49"/>
        <end position="70"/>
    </location>
</feature>
<evidence type="ECO:0000256" key="1">
    <source>
        <dbReference type="ARBA" id="ARBA00004167"/>
    </source>
</evidence>
<evidence type="ECO:0000313" key="8">
    <source>
        <dbReference type="EMBL" id="MEI9411537.1"/>
    </source>
</evidence>
<dbReference type="Proteomes" id="UP001387293">
    <property type="component" value="Unassembled WGS sequence"/>
</dbReference>
<sequence>MPDRSSDIDTRQDRPAADTVADASVDVDRDKRVEERRARHIAQSERQSVGWVMLAGMLLFGIAAACAIAVGPTRALNAVGFGGEDEQKTSQINLEVDRAIPNEQRLDIPAAEAPAGTDPRPSPNAETNKQLEELRKEIIAEARANKGSDISLAEVQKLLERYNKEITQRLQDEREKRNLEDARLRAEASRLEEERARSEEAAKLDVERRRQLDEIATKQRESTGVVVDESGAGVALAEDARQGSQDLSANDRFLASAAGSEVKTSVSRALPAPSHTVVQGTIISAVLETAIDTELPGNIRAQVIEPVFSFDGSRILLPAGTSLIGTFSNRVDVEQKRVLIAWNRAVTPDGQSIALGSTGADLLGRAGTEGNVDNRYVKKIGAAVLISAITALPSIIPGLTSSNKSSREGGATINIGGAGSGNSDAGGQTASKIAGALSDQGEDILNKYLSLPPIVRVPQGEEIRVFVNQDLIIR</sequence>
<reference evidence="8 9" key="1">
    <citation type="submission" date="2022-12" db="EMBL/GenBank/DDBJ databases">
        <authorList>
            <person name="Muema E."/>
        </authorList>
    </citation>
    <scope>NUCLEOTIDE SEQUENCE [LARGE SCALE GENOMIC DNA]</scope>
    <source>
        <strain evidence="9">1326</strain>
    </source>
</reference>
<organism evidence="8 9">
    <name type="scientific">Mesorhizobium salmacidum</name>
    <dbReference type="NCBI Taxonomy" id="3015171"/>
    <lineage>
        <taxon>Bacteria</taxon>
        <taxon>Pseudomonadati</taxon>
        <taxon>Pseudomonadota</taxon>
        <taxon>Alphaproteobacteria</taxon>
        <taxon>Hyphomicrobiales</taxon>
        <taxon>Phyllobacteriaceae</taxon>
        <taxon>Mesorhizobium</taxon>
    </lineage>
</organism>
<keyword evidence="9" id="KW-1185">Reference proteome</keyword>
<feature type="region of interest" description="Disordered" evidence="6">
    <location>
        <begin position="1"/>
        <end position="28"/>
    </location>
</feature>
<evidence type="ECO:0000256" key="2">
    <source>
        <dbReference type="ARBA" id="ARBA00010265"/>
    </source>
</evidence>
<keyword evidence="3 7" id="KW-0812">Transmembrane</keyword>
<keyword evidence="4 7" id="KW-1133">Transmembrane helix</keyword>
<evidence type="ECO:0000256" key="5">
    <source>
        <dbReference type="ARBA" id="ARBA00023136"/>
    </source>
</evidence>
<evidence type="ECO:0000256" key="6">
    <source>
        <dbReference type="SAM" id="MobiDB-lite"/>
    </source>
</evidence>
<feature type="compositionally biased region" description="Low complexity" evidence="6">
    <location>
        <begin position="409"/>
        <end position="427"/>
    </location>
</feature>
<evidence type="ECO:0000256" key="7">
    <source>
        <dbReference type="SAM" id="Phobius"/>
    </source>
</evidence>
<keyword evidence="5 7" id="KW-0472">Membrane</keyword>
<feature type="compositionally biased region" description="Basic and acidic residues" evidence="6">
    <location>
        <begin position="1"/>
        <end position="16"/>
    </location>
</feature>
<accession>A0ABU8L0Q1</accession>
<feature type="region of interest" description="Disordered" evidence="6">
    <location>
        <begin position="187"/>
        <end position="207"/>
    </location>
</feature>
<dbReference type="EMBL" id="JAPYKS010000018">
    <property type="protein sequence ID" value="MEI9411537.1"/>
    <property type="molecule type" value="Genomic_DNA"/>
</dbReference>
<evidence type="ECO:0000313" key="9">
    <source>
        <dbReference type="Proteomes" id="UP001387293"/>
    </source>
</evidence>
<protein>
    <submittedName>
        <fullName evidence="8">TrbI/VirB10 family protein</fullName>
    </submittedName>
</protein>
<dbReference type="Pfam" id="PF03743">
    <property type="entry name" value="TrbI"/>
    <property type="match status" value="1"/>
</dbReference>
<dbReference type="RefSeq" id="WP_337108076.1">
    <property type="nucleotide sequence ID" value="NZ_JAPYKS010000018.1"/>
</dbReference>
<feature type="region of interest" description="Disordered" evidence="6">
    <location>
        <begin position="104"/>
        <end position="128"/>
    </location>
</feature>
<dbReference type="CDD" id="cd16429">
    <property type="entry name" value="VirB10"/>
    <property type="match status" value="1"/>
</dbReference>
<feature type="region of interest" description="Disordered" evidence="6">
    <location>
        <begin position="403"/>
        <end position="428"/>
    </location>
</feature>
<evidence type="ECO:0000256" key="4">
    <source>
        <dbReference type="ARBA" id="ARBA00022989"/>
    </source>
</evidence>
<evidence type="ECO:0000256" key="3">
    <source>
        <dbReference type="ARBA" id="ARBA00022692"/>
    </source>
</evidence>
<name>A0ABU8L0Q1_9HYPH</name>
<gene>
    <name evidence="8" type="ORF">O7A60_22590</name>
</gene>
<comment type="subcellular location">
    <subcellularLocation>
        <location evidence="1">Membrane</location>
        <topology evidence="1">Single-pass membrane protein</topology>
    </subcellularLocation>
</comment>
<dbReference type="Gene3D" id="2.40.128.260">
    <property type="entry name" value="Type IV secretion system, VirB10/TraB/TrbI"/>
    <property type="match status" value="1"/>
</dbReference>
<comment type="similarity">
    <text evidence="2">Belongs to the TrbI/VirB10 family.</text>
</comment>
<dbReference type="InterPro" id="IPR042217">
    <property type="entry name" value="T4SS_VirB10/TrbI"/>
</dbReference>